<dbReference type="PANTHER" id="PTHR12785">
    <property type="entry name" value="SPLICING FACTOR 3B"/>
    <property type="match status" value="1"/>
</dbReference>
<dbReference type="InterPro" id="IPR007180">
    <property type="entry name" value="DUF382"/>
</dbReference>
<dbReference type="Pfam" id="PF04037">
    <property type="entry name" value="DUF382"/>
    <property type="match status" value="1"/>
</dbReference>
<feature type="region of interest" description="Disordered" evidence="1">
    <location>
        <begin position="1"/>
        <end position="62"/>
    </location>
</feature>
<organism evidence="3 4">
    <name type="scientific">Aplosporella prunicola CBS 121167</name>
    <dbReference type="NCBI Taxonomy" id="1176127"/>
    <lineage>
        <taxon>Eukaryota</taxon>
        <taxon>Fungi</taxon>
        <taxon>Dikarya</taxon>
        <taxon>Ascomycota</taxon>
        <taxon>Pezizomycotina</taxon>
        <taxon>Dothideomycetes</taxon>
        <taxon>Dothideomycetes incertae sedis</taxon>
        <taxon>Botryosphaeriales</taxon>
        <taxon>Aplosporellaceae</taxon>
        <taxon>Aplosporella</taxon>
    </lineage>
</organism>
<feature type="domain" description="DUF382" evidence="2">
    <location>
        <begin position="81"/>
        <end position="115"/>
    </location>
</feature>
<dbReference type="AlphaFoldDB" id="A0A6A6B219"/>
<sequence length="195" mass="21901">MSGSKFTNSRASFRGSNKQMLLKPEKPEVFYEDNDDIPAEDDEGQKMSKKTGDSSRTSCRLQSSKLWSENPSLLNGLTRRHHPRMLASIKSHRNVVPAPGHWSLEREYLSSKRGTALAVRDGWRENLRMNMGPSSDKGFYPAKIPSITGASTSSMYHIKFTQYSGTERLEGHECLAGGEPPKLYILVEGETEDYV</sequence>
<dbReference type="RefSeq" id="XP_033392992.1">
    <property type="nucleotide sequence ID" value="XM_033545364.1"/>
</dbReference>
<reference evidence="3" key="1">
    <citation type="journal article" date="2020" name="Stud. Mycol.">
        <title>101 Dothideomycetes genomes: a test case for predicting lifestyles and emergence of pathogens.</title>
        <authorList>
            <person name="Haridas S."/>
            <person name="Albert R."/>
            <person name="Binder M."/>
            <person name="Bloem J."/>
            <person name="Labutti K."/>
            <person name="Salamov A."/>
            <person name="Andreopoulos B."/>
            <person name="Baker S."/>
            <person name="Barry K."/>
            <person name="Bills G."/>
            <person name="Bluhm B."/>
            <person name="Cannon C."/>
            <person name="Castanera R."/>
            <person name="Culley D."/>
            <person name="Daum C."/>
            <person name="Ezra D."/>
            <person name="Gonzalez J."/>
            <person name="Henrissat B."/>
            <person name="Kuo A."/>
            <person name="Liang C."/>
            <person name="Lipzen A."/>
            <person name="Lutzoni F."/>
            <person name="Magnuson J."/>
            <person name="Mondo S."/>
            <person name="Nolan M."/>
            <person name="Ohm R."/>
            <person name="Pangilinan J."/>
            <person name="Park H.-J."/>
            <person name="Ramirez L."/>
            <person name="Alfaro M."/>
            <person name="Sun H."/>
            <person name="Tritt A."/>
            <person name="Yoshinaga Y."/>
            <person name="Zwiers L.-H."/>
            <person name="Turgeon B."/>
            <person name="Goodwin S."/>
            <person name="Spatafora J."/>
            <person name="Crous P."/>
            <person name="Grigoriev I."/>
        </authorList>
    </citation>
    <scope>NUCLEOTIDE SEQUENCE</scope>
    <source>
        <strain evidence="3">CBS 121167</strain>
    </source>
</reference>
<protein>
    <recommendedName>
        <fullName evidence="2">DUF382 domain-containing protein</fullName>
    </recommendedName>
</protein>
<feature type="compositionally biased region" description="Basic and acidic residues" evidence="1">
    <location>
        <begin position="44"/>
        <end position="53"/>
    </location>
</feature>
<evidence type="ECO:0000313" key="4">
    <source>
        <dbReference type="Proteomes" id="UP000799438"/>
    </source>
</evidence>
<dbReference type="EMBL" id="ML995504">
    <property type="protein sequence ID" value="KAF2137274.1"/>
    <property type="molecule type" value="Genomic_DNA"/>
</dbReference>
<dbReference type="OrthoDB" id="79171at2759"/>
<proteinExistence type="predicted"/>
<feature type="compositionally biased region" description="Polar residues" evidence="1">
    <location>
        <begin position="1"/>
        <end position="19"/>
    </location>
</feature>
<keyword evidence="4" id="KW-1185">Reference proteome</keyword>
<dbReference type="PANTHER" id="PTHR12785:SF6">
    <property type="entry name" value="SPLICING FACTOR 3B SUBUNIT 2"/>
    <property type="match status" value="1"/>
</dbReference>
<evidence type="ECO:0000313" key="3">
    <source>
        <dbReference type="EMBL" id="KAF2137274.1"/>
    </source>
</evidence>
<evidence type="ECO:0000256" key="1">
    <source>
        <dbReference type="SAM" id="MobiDB-lite"/>
    </source>
</evidence>
<dbReference type="GO" id="GO:0005634">
    <property type="term" value="C:nucleus"/>
    <property type="evidence" value="ECO:0007669"/>
    <property type="project" value="InterPro"/>
</dbReference>
<name>A0A6A6B219_9PEZI</name>
<accession>A0A6A6B219</accession>
<feature type="compositionally biased region" description="Acidic residues" evidence="1">
    <location>
        <begin position="30"/>
        <end position="43"/>
    </location>
</feature>
<dbReference type="InterPro" id="IPR052584">
    <property type="entry name" value="U2_snRNP_Complex_Component"/>
</dbReference>
<evidence type="ECO:0000259" key="2">
    <source>
        <dbReference type="Pfam" id="PF04037"/>
    </source>
</evidence>
<gene>
    <name evidence="3" type="ORF">K452DRAFT_341252</name>
</gene>
<dbReference type="GeneID" id="54302870"/>
<dbReference type="Proteomes" id="UP000799438">
    <property type="component" value="Unassembled WGS sequence"/>
</dbReference>